<evidence type="ECO:0000256" key="1">
    <source>
        <dbReference type="SAM" id="MobiDB-lite"/>
    </source>
</evidence>
<proteinExistence type="predicted"/>
<comment type="caution">
    <text evidence="2">The sequence shown here is derived from an EMBL/GenBank/DDBJ whole genome shotgun (WGS) entry which is preliminary data.</text>
</comment>
<organism evidence="2 3">
    <name type="scientific">Arthrobacter livingstonensis</name>
    <dbReference type="NCBI Taxonomy" id="670078"/>
    <lineage>
        <taxon>Bacteria</taxon>
        <taxon>Bacillati</taxon>
        <taxon>Actinomycetota</taxon>
        <taxon>Actinomycetes</taxon>
        <taxon>Micrococcales</taxon>
        <taxon>Micrococcaceae</taxon>
        <taxon>Arthrobacter</taxon>
    </lineage>
</organism>
<gene>
    <name evidence="2" type="ORF">CVV68_13480</name>
</gene>
<dbReference type="Proteomes" id="UP000247832">
    <property type="component" value="Unassembled WGS sequence"/>
</dbReference>
<reference evidence="2 3" key="1">
    <citation type="submission" date="2018-05" db="EMBL/GenBank/DDBJ databases">
        <title>Genetic diversity of glacier-inhabiting Cryobacterium bacteria in China and description of Cryobacterium mengkeensis sp. nov. and Arthrobacter glacialis sp. nov.</title>
        <authorList>
            <person name="Liu Q."/>
            <person name="Xin Y.-H."/>
        </authorList>
    </citation>
    <scope>NUCLEOTIDE SEQUENCE [LARGE SCALE GENOMIC DNA]</scope>
    <source>
        <strain evidence="2 3">LI2</strain>
    </source>
</reference>
<accession>A0A2V5LWH6</accession>
<evidence type="ECO:0000313" key="3">
    <source>
        <dbReference type="Proteomes" id="UP000247832"/>
    </source>
</evidence>
<feature type="region of interest" description="Disordered" evidence="1">
    <location>
        <begin position="1"/>
        <end position="20"/>
    </location>
</feature>
<dbReference type="RefSeq" id="WP_110501533.1">
    <property type="nucleotide sequence ID" value="NZ_QJVD01000014.1"/>
</dbReference>
<name>A0A2V5LWH6_9MICC</name>
<dbReference type="AlphaFoldDB" id="A0A2V5LWH6"/>
<keyword evidence="3" id="KW-1185">Reference proteome</keyword>
<sequence>MRAANPQGQTATSRTHGDDGNELAARIALLTALRLGRPTTPGVLAPGELIGTQKVLDLLGIRVTYL</sequence>
<dbReference type="EMBL" id="QJVD01000014">
    <property type="protein sequence ID" value="PYI66576.1"/>
    <property type="molecule type" value="Genomic_DNA"/>
</dbReference>
<protein>
    <submittedName>
        <fullName evidence="2">Uncharacterized protein</fullName>
    </submittedName>
</protein>
<feature type="compositionally biased region" description="Polar residues" evidence="1">
    <location>
        <begin position="1"/>
        <end position="14"/>
    </location>
</feature>
<evidence type="ECO:0000313" key="2">
    <source>
        <dbReference type="EMBL" id="PYI66576.1"/>
    </source>
</evidence>